<dbReference type="EMBL" id="JAPFRF010000012">
    <property type="protein sequence ID" value="KAJ7313188.1"/>
    <property type="molecule type" value="Genomic_DNA"/>
</dbReference>
<comment type="caution">
    <text evidence="1">The sequence shown here is derived from an EMBL/GenBank/DDBJ whole genome shotgun (WGS) entry which is preliminary data.</text>
</comment>
<evidence type="ECO:0000313" key="2">
    <source>
        <dbReference type="Proteomes" id="UP001142489"/>
    </source>
</evidence>
<reference evidence="1" key="1">
    <citation type="journal article" date="2023" name="DNA Res.">
        <title>Chromosome-level genome assembly of Phrynocephalus forsythii using third-generation DNA sequencing and Hi-C analysis.</title>
        <authorList>
            <person name="Qi Y."/>
            <person name="Zhao W."/>
            <person name="Zhao Y."/>
            <person name="Niu C."/>
            <person name="Cao S."/>
            <person name="Zhang Y."/>
        </authorList>
    </citation>
    <scope>NUCLEOTIDE SEQUENCE</scope>
    <source>
        <tissue evidence="1">Muscle</tissue>
    </source>
</reference>
<dbReference type="Proteomes" id="UP001142489">
    <property type="component" value="Unassembled WGS sequence"/>
</dbReference>
<sequence>MGGKLKITPVGKKGFELLLFKDNQKRLTAVGVVEGGDVPSLACQPLSFPRLIHDALCLALYRLPNVSRSRYYAQFPSRVELVQTFLPGPI</sequence>
<evidence type="ECO:0000313" key="1">
    <source>
        <dbReference type="EMBL" id="KAJ7313188.1"/>
    </source>
</evidence>
<organism evidence="1 2">
    <name type="scientific">Phrynocephalus forsythii</name>
    <dbReference type="NCBI Taxonomy" id="171643"/>
    <lineage>
        <taxon>Eukaryota</taxon>
        <taxon>Metazoa</taxon>
        <taxon>Chordata</taxon>
        <taxon>Craniata</taxon>
        <taxon>Vertebrata</taxon>
        <taxon>Euteleostomi</taxon>
        <taxon>Lepidosauria</taxon>
        <taxon>Squamata</taxon>
        <taxon>Bifurcata</taxon>
        <taxon>Unidentata</taxon>
        <taxon>Episquamata</taxon>
        <taxon>Toxicofera</taxon>
        <taxon>Iguania</taxon>
        <taxon>Acrodonta</taxon>
        <taxon>Agamidae</taxon>
        <taxon>Agaminae</taxon>
        <taxon>Phrynocephalus</taxon>
    </lineage>
</organism>
<protein>
    <submittedName>
        <fullName evidence="1">Uncharacterized protein</fullName>
    </submittedName>
</protein>
<gene>
    <name evidence="1" type="ORF">JRQ81_004463</name>
</gene>
<name>A0A9Q0XG74_9SAUR</name>
<accession>A0A9Q0XG74</accession>
<proteinExistence type="predicted"/>
<dbReference type="AlphaFoldDB" id="A0A9Q0XG74"/>
<keyword evidence="2" id="KW-1185">Reference proteome</keyword>